<feature type="domain" description="ABC transporter" evidence="5">
    <location>
        <begin position="8"/>
        <end position="263"/>
    </location>
</feature>
<sequence>MIDALPILRVRGLSKFFPVYGKGLVRRRLGTVRAVDDVSFDLDPGQTLALVGESGCGKTTAVRSILRALTPTRGEVLFRDGDGYVDLATVRHKPLKRLRTRMQMIFQDPFSSLNPRMTVENIVGEPLTIHRLARGSERSDRVAEMLAKVGLGSRHLRRYPHEFSGGQRQRIGIARALIMHPALVVADEAVSALDVSVQAQVINLLADLQEELNLTYIFVAHDLSVVRHIADRVAVMYAGRIVELAPTDAVFDDPKHPYTRALISAVPNPDPDVRMKFPLPGEVADPANLPSGCAFHPRCPECFGPCDKARPDLCPIGSARSVACHLHTRE</sequence>
<organism evidence="6">
    <name type="scientific">marine sediment metagenome</name>
    <dbReference type="NCBI Taxonomy" id="412755"/>
    <lineage>
        <taxon>unclassified sequences</taxon>
        <taxon>metagenomes</taxon>
        <taxon>ecological metagenomes</taxon>
    </lineage>
</organism>
<keyword evidence="4" id="KW-0067">ATP-binding</keyword>
<dbReference type="Pfam" id="PF08352">
    <property type="entry name" value="oligo_HPY"/>
    <property type="match status" value="1"/>
</dbReference>
<dbReference type="GO" id="GO:0016887">
    <property type="term" value="F:ATP hydrolysis activity"/>
    <property type="evidence" value="ECO:0007669"/>
    <property type="project" value="InterPro"/>
</dbReference>
<dbReference type="InterPro" id="IPR050319">
    <property type="entry name" value="ABC_transp_ATP-bind"/>
</dbReference>
<evidence type="ECO:0000313" key="6">
    <source>
        <dbReference type="EMBL" id="KKM73088.1"/>
    </source>
</evidence>
<reference evidence="6" key="1">
    <citation type="journal article" date="2015" name="Nature">
        <title>Complex archaea that bridge the gap between prokaryotes and eukaryotes.</title>
        <authorList>
            <person name="Spang A."/>
            <person name="Saw J.H."/>
            <person name="Jorgensen S.L."/>
            <person name="Zaremba-Niedzwiedzka K."/>
            <person name="Martijn J."/>
            <person name="Lind A.E."/>
            <person name="van Eijk R."/>
            <person name="Schleper C."/>
            <person name="Guy L."/>
            <person name="Ettema T.J."/>
        </authorList>
    </citation>
    <scope>NUCLEOTIDE SEQUENCE</scope>
</reference>
<dbReference type="InterPro" id="IPR013563">
    <property type="entry name" value="Oligopep_ABC_C"/>
</dbReference>
<dbReference type="PROSITE" id="PS00211">
    <property type="entry name" value="ABC_TRANSPORTER_1"/>
    <property type="match status" value="1"/>
</dbReference>
<dbReference type="InterPro" id="IPR027417">
    <property type="entry name" value="P-loop_NTPase"/>
</dbReference>
<dbReference type="NCBIfam" id="TIGR01727">
    <property type="entry name" value="oligo_HPY"/>
    <property type="match status" value="1"/>
</dbReference>
<dbReference type="SUPFAM" id="SSF52540">
    <property type="entry name" value="P-loop containing nucleoside triphosphate hydrolases"/>
    <property type="match status" value="1"/>
</dbReference>
<keyword evidence="2" id="KW-0813">Transport</keyword>
<protein>
    <recommendedName>
        <fullName evidence="5">ABC transporter domain-containing protein</fullName>
    </recommendedName>
</protein>
<dbReference type="SMART" id="SM00382">
    <property type="entry name" value="AAA"/>
    <property type="match status" value="1"/>
</dbReference>
<dbReference type="InterPro" id="IPR003593">
    <property type="entry name" value="AAA+_ATPase"/>
</dbReference>
<dbReference type="PANTHER" id="PTHR43776:SF7">
    <property type="entry name" value="D,D-DIPEPTIDE TRANSPORT ATP-BINDING PROTEIN DDPF-RELATED"/>
    <property type="match status" value="1"/>
</dbReference>
<evidence type="ECO:0000256" key="2">
    <source>
        <dbReference type="ARBA" id="ARBA00022448"/>
    </source>
</evidence>
<dbReference type="PANTHER" id="PTHR43776">
    <property type="entry name" value="TRANSPORT ATP-BINDING PROTEIN"/>
    <property type="match status" value="1"/>
</dbReference>
<evidence type="ECO:0000256" key="4">
    <source>
        <dbReference type="ARBA" id="ARBA00022840"/>
    </source>
</evidence>
<dbReference type="GO" id="GO:0015833">
    <property type="term" value="P:peptide transport"/>
    <property type="evidence" value="ECO:0007669"/>
    <property type="project" value="InterPro"/>
</dbReference>
<dbReference type="Pfam" id="PF00005">
    <property type="entry name" value="ABC_tran"/>
    <property type="match status" value="1"/>
</dbReference>
<dbReference type="AlphaFoldDB" id="A0A0F9JTR4"/>
<comment type="caution">
    <text evidence="6">The sequence shown here is derived from an EMBL/GenBank/DDBJ whole genome shotgun (WGS) entry which is preliminary data.</text>
</comment>
<name>A0A0F9JTR4_9ZZZZ</name>
<dbReference type="InterPro" id="IPR003439">
    <property type="entry name" value="ABC_transporter-like_ATP-bd"/>
</dbReference>
<dbReference type="Gene3D" id="3.40.50.300">
    <property type="entry name" value="P-loop containing nucleotide triphosphate hydrolases"/>
    <property type="match status" value="1"/>
</dbReference>
<keyword evidence="3" id="KW-0547">Nucleotide-binding</keyword>
<dbReference type="GO" id="GO:0005524">
    <property type="term" value="F:ATP binding"/>
    <property type="evidence" value="ECO:0007669"/>
    <property type="project" value="UniProtKB-KW"/>
</dbReference>
<gene>
    <name evidence="6" type="ORF">LCGC14_1413970</name>
</gene>
<accession>A0A0F9JTR4</accession>
<dbReference type="EMBL" id="LAZR01009362">
    <property type="protein sequence ID" value="KKM73088.1"/>
    <property type="molecule type" value="Genomic_DNA"/>
</dbReference>
<evidence type="ECO:0000256" key="3">
    <source>
        <dbReference type="ARBA" id="ARBA00022741"/>
    </source>
</evidence>
<evidence type="ECO:0000259" key="5">
    <source>
        <dbReference type="PROSITE" id="PS50893"/>
    </source>
</evidence>
<evidence type="ECO:0000256" key="1">
    <source>
        <dbReference type="ARBA" id="ARBA00005417"/>
    </source>
</evidence>
<dbReference type="GO" id="GO:0055085">
    <property type="term" value="P:transmembrane transport"/>
    <property type="evidence" value="ECO:0007669"/>
    <property type="project" value="UniProtKB-ARBA"/>
</dbReference>
<dbReference type="CDD" id="cd03257">
    <property type="entry name" value="ABC_NikE_OppD_transporters"/>
    <property type="match status" value="1"/>
</dbReference>
<dbReference type="InterPro" id="IPR017871">
    <property type="entry name" value="ABC_transporter-like_CS"/>
</dbReference>
<comment type="similarity">
    <text evidence="1">Belongs to the ABC transporter superfamily.</text>
</comment>
<dbReference type="FunFam" id="3.40.50.300:FF:000016">
    <property type="entry name" value="Oligopeptide ABC transporter ATP-binding component"/>
    <property type="match status" value="1"/>
</dbReference>
<dbReference type="PROSITE" id="PS50893">
    <property type="entry name" value="ABC_TRANSPORTER_2"/>
    <property type="match status" value="1"/>
</dbReference>
<proteinExistence type="inferred from homology"/>